<protein>
    <submittedName>
        <fullName evidence="2">Uncharacterized protein</fullName>
    </submittedName>
</protein>
<evidence type="ECO:0000313" key="3">
    <source>
        <dbReference type="Proteomes" id="UP000533469"/>
    </source>
</evidence>
<sequence length="206" mass="22589">MPMPRTLRFGAPIALLLAASPAFAASSADPLWPCIQPKVATLAAGQMWAGPPIENLKWREDRQVADVVPLLIARRVPLEQADALIGDFAQQAGAQKKERLTLLFAGVFDEINALRTRILTGIERYSKHQIALSDRIKDESLALAKAKKAATTDDEKAKAADMEKQVLWDTRIYDTRAQAVTAVCESPVILEQRAFALARTIQGAME</sequence>
<proteinExistence type="predicted"/>
<gene>
    <name evidence="2" type="ORF">FHS55_000773</name>
</gene>
<evidence type="ECO:0000256" key="1">
    <source>
        <dbReference type="SAM" id="SignalP"/>
    </source>
</evidence>
<keyword evidence="3" id="KW-1185">Reference proteome</keyword>
<accession>A0A839Z923</accession>
<feature type="chain" id="PRO_5033024017" evidence="1">
    <location>
        <begin position="25"/>
        <end position="206"/>
    </location>
</feature>
<feature type="signal peptide" evidence="1">
    <location>
        <begin position="1"/>
        <end position="24"/>
    </location>
</feature>
<dbReference type="EMBL" id="JACICD010000001">
    <property type="protein sequence ID" value="MBB3770187.1"/>
    <property type="molecule type" value="Genomic_DNA"/>
</dbReference>
<reference evidence="2 3" key="1">
    <citation type="submission" date="2020-08" db="EMBL/GenBank/DDBJ databases">
        <title>Genomic Encyclopedia of Type Strains, Phase IV (KMG-IV): sequencing the most valuable type-strain genomes for metagenomic binning, comparative biology and taxonomic classification.</title>
        <authorList>
            <person name="Goeker M."/>
        </authorList>
    </citation>
    <scope>NUCLEOTIDE SEQUENCE [LARGE SCALE GENOMIC DNA]</scope>
    <source>
        <strain evidence="2 3">DSM 5895</strain>
    </source>
</reference>
<comment type="caution">
    <text evidence="2">The sequence shown here is derived from an EMBL/GenBank/DDBJ whole genome shotgun (WGS) entry which is preliminary data.</text>
</comment>
<organism evidence="2 3">
    <name type="scientific">Ancylobacter tetraedralis</name>
    <dbReference type="NCBI Taxonomy" id="217068"/>
    <lineage>
        <taxon>Bacteria</taxon>
        <taxon>Pseudomonadati</taxon>
        <taxon>Pseudomonadota</taxon>
        <taxon>Alphaproteobacteria</taxon>
        <taxon>Hyphomicrobiales</taxon>
        <taxon>Xanthobacteraceae</taxon>
        <taxon>Ancylobacter</taxon>
    </lineage>
</organism>
<dbReference type="RefSeq" id="WP_183188314.1">
    <property type="nucleotide sequence ID" value="NZ_JACICD010000001.1"/>
</dbReference>
<dbReference type="AlphaFoldDB" id="A0A839Z923"/>
<name>A0A839Z923_9HYPH</name>
<evidence type="ECO:0000313" key="2">
    <source>
        <dbReference type="EMBL" id="MBB3770187.1"/>
    </source>
</evidence>
<keyword evidence="1" id="KW-0732">Signal</keyword>
<dbReference type="Proteomes" id="UP000533469">
    <property type="component" value="Unassembled WGS sequence"/>
</dbReference>